<reference evidence="1 2" key="1">
    <citation type="submission" date="2017-12" db="EMBL/GenBank/DDBJ databases">
        <title>High-resolution comparative analysis of great ape genomes.</title>
        <authorList>
            <person name="Pollen A."/>
            <person name="Hastie A."/>
            <person name="Hormozdiari F."/>
            <person name="Dougherty M."/>
            <person name="Liu R."/>
            <person name="Chaisson M."/>
            <person name="Hoppe E."/>
            <person name="Hill C."/>
            <person name="Pang A."/>
            <person name="Hillier L."/>
            <person name="Baker C."/>
            <person name="Armstrong J."/>
            <person name="Shendure J."/>
            <person name="Paten B."/>
            <person name="Wilson R."/>
            <person name="Chao H."/>
            <person name="Schneider V."/>
            <person name="Ventura M."/>
            <person name="Kronenberg Z."/>
            <person name="Murali S."/>
            <person name="Gordon D."/>
            <person name="Cantsilieris S."/>
            <person name="Munson K."/>
            <person name="Nelson B."/>
            <person name="Raja A."/>
            <person name="Underwood J."/>
            <person name="Diekhans M."/>
            <person name="Fiddes I."/>
            <person name="Haussler D."/>
            <person name="Eichler E."/>
        </authorList>
    </citation>
    <scope>NUCLEOTIDE SEQUENCE [LARGE SCALE GENOMIC DNA]</scope>
    <source>
        <strain evidence="1">Yerkes chimp pedigree #C0471</strain>
    </source>
</reference>
<dbReference type="EMBL" id="NBAG03000272">
    <property type="protein sequence ID" value="PNI53523.1"/>
    <property type="molecule type" value="Genomic_DNA"/>
</dbReference>
<dbReference type="PANTHER" id="PTHR46500:SF1">
    <property type="entry name" value="CILIA- AND FLAGELLA-ASSOCIATED PROTEIN 221"/>
    <property type="match status" value="1"/>
</dbReference>
<dbReference type="Proteomes" id="UP000236370">
    <property type="component" value="Unassembled WGS sequence"/>
</dbReference>
<evidence type="ECO:0000313" key="1">
    <source>
        <dbReference type="EMBL" id="PNI53523.1"/>
    </source>
</evidence>
<organism evidence="1 2">
    <name type="scientific">Pan troglodytes</name>
    <name type="common">Chimpanzee</name>
    <dbReference type="NCBI Taxonomy" id="9598"/>
    <lineage>
        <taxon>Eukaryota</taxon>
        <taxon>Metazoa</taxon>
        <taxon>Chordata</taxon>
        <taxon>Craniata</taxon>
        <taxon>Vertebrata</taxon>
        <taxon>Euteleostomi</taxon>
        <taxon>Mammalia</taxon>
        <taxon>Eutheria</taxon>
        <taxon>Euarchontoglires</taxon>
        <taxon>Primates</taxon>
        <taxon>Haplorrhini</taxon>
        <taxon>Catarrhini</taxon>
        <taxon>Hominidae</taxon>
        <taxon>Pan</taxon>
    </lineage>
</organism>
<proteinExistence type="predicted"/>
<dbReference type="GO" id="GO:0060271">
    <property type="term" value="P:cilium assembly"/>
    <property type="evidence" value="ECO:0007669"/>
    <property type="project" value="InterPro"/>
</dbReference>
<evidence type="ECO:0000313" key="2">
    <source>
        <dbReference type="Proteomes" id="UP000236370"/>
    </source>
</evidence>
<dbReference type="GO" id="GO:0005929">
    <property type="term" value="C:cilium"/>
    <property type="evidence" value="ECO:0007669"/>
    <property type="project" value="InterPro"/>
</dbReference>
<sequence length="47" mass="5181">VIPLQCSCPVDFEFYITLIQSHQAFAIEPTSGTRSIIYAHLPGILCS</sequence>
<protein>
    <submittedName>
        <fullName evidence="1">CFAP221 isoform 12</fullName>
    </submittedName>
</protein>
<feature type="non-terminal residue" evidence="1">
    <location>
        <position position="1"/>
    </location>
</feature>
<dbReference type="GO" id="GO:0003341">
    <property type="term" value="P:cilium movement"/>
    <property type="evidence" value="ECO:0007669"/>
    <property type="project" value="InterPro"/>
</dbReference>
<accession>A0A2J8M1Y6</accession>
<gene>
    <name evidence="1" type="ORF">CK820_G0024306</name>
</gene>
<dbReference type="AlphaFoldDB" id="A0A2J8M1Y6"/>
<dbReference type="InterPro" id="IPR029676">
    <property type="entry name" value="CFAP221"/>
</dbReference>
<dbReference type="PANTHER" id="PTHR46500">
    <property type="entry name" value="CILIA- AND FLAGELLA-ASSOCIATED PROTEIN 221"/>
    <property type="match status" value="1"/>
</dbReference>
<name>A0A2J8M1Y6_PANTR</name>
<comment type="caution">
    <text evidence="1">The sequence shown here is derived from an EMBL/GenBank/DDBJ whole genome shotgun (WGS) entry which is preliminary data.</text>
</comment>
<feature type="non-terminal residue" evidence="1">
    <location>
        <position position="47"/>
    </location>
</feature>